<dbReference type="EMBL" id="KV417486">
    <property type="protein sequence ID" value="KZP32359.1"/>
    <property type="molecule type" value="Genomic_DNA"/>
</dbReference>
<dbReference type="AlphaFoldDB" id="A0A166V573"/>
<organism evidence="1 2">
    <name type="scientific">Athelia psychrophila</name>
    <dbReference type="NCBI Taxonomy" id="1759441"/>
    <lineage>
        <taxon>Eukaryota</taxon>
        <taxon>Fungi</taxon>
        <taxon>Dikarya</taxon>
        <taxon>Basidiomycota</taxon>
        <taxon>Agaricomycotina</taxon>
        <taxon>Agaricomycetes</taxon>
        <taxon>Agaricomycetidae</taxon>
        <taxon>Atheliales</taxon>
        <taxon>Atheliaceae</taxon>
        <taxon>Athelia</taxon>
    </lineage>
</organism>
<gene>
    <name evidence="1" type="ORF">FIBSPDRAFT_516556</name>
</gene>
<dbReference type="Proteomes" id="UP000076532">
    <property type="component" value="Unassembled WGS sequence"/>
</dbReference>
<accession>A0A166V573</accession>
<protein>
    <submittedName>
        <fullName evidence="1">Uncharacterized protein</fullName>
    </submittedName>
</protein>
<reference evidence="1 2" key="1">
    <citation type="journal article" date="2016" name="Mol. Biol. Evol.">
        <title>Comparative Genomics of Early-Diverging Mushroom-Forming Fungi Provides Insights into the Origins of Lignocellulose Decay Capabilities.</title>
        <authorList>
            <person name="Nagy L.G."/>
            <person name="Riley R."/>
            <person name="Tritt A."/>
            <person name="Adam C."/>
            <person name="Daum C."/>
            <person name="Floudas D."/>
            <person name="Sun H."/>
            <person name="Yadav J.S."/>
            <person name="Pangilinan J."/>
            <person name="Larsson K.H."/>
            <person name="Matsuura K."/>
            <person name="Barry K."/>
            <person name="Labutti K."/>
            <person name="Kuo R."/>
            <person name="Ohm R.A."/>
            <person name="Bhattacharya S.S."/>
            <person name="Shirouzu T."/>
            <person name="Yoshinaga Y."/>
            <person name="Martin F.M."/>
            <person name="Grigoriev I.V."/>
            <person name="Hibbett D.S."/>
        </authorList>
    </citation>
    <scope>NUCLEOTIDE SEQUENCE [LARGE SCALE GENOMIC DNA]</scope>
    <source>
        <strain evidence="1 2">CBS 109695</strain>
    </source>
</reference>
<proteinExistence type="predicted"/>
<keyword evidence="2" id="KW-1185">Reference proteome</keyword>
<sequence length="128" mass="14273">MYRQARQGSNLTFRASAGILSARDRAFHAQSLSRRWIPHVLCMWLNCVFAYLLPPATTSLSLAPRQGVLEVLLRVCPSCHLWVGWSWCPPGSTGVPMASSMQLDVTQVDQSPTTISWDQWAEPTEKAS</sequence>
<name>A0A166V573_9AGAM</name>
<evidence type="ECO:0000313" key="2">
    <source>
        <dbReference type="Proteomes" id="UP000076532"/>
    </source>
</evidence>
<evidence type="ECO:0000313" key="1">
    <source>
        <dbReference type="EMBL" id="KZP32359.1"/>
    </source>
</evidence>